<dbReference type="EMBL" id="JACAGB010000005">
    <property type="protein sequence ID" value="KAF6363139.1"/>
    <property type="molecule type" value="Genomic_DNA"/>
</dbReference>
<dbReference type="Proteomes" id="UP000558488">
    <property type="component" value="Unassembled WGS sequence"/>
</dbReference>
<comment type="caution">
    <text evidence="2">The sequence shown here is derived from an EMBL/GenBank/DDBJ whole genome shotgun (WGS) entry which is preliminary data.</text>
</comment>
<keyword evidence="3" id="KW-1185">Reference proteome</keyword>
<proteinExistence type="predicted"/>
<reference evidence="2 3" key="1">
    <citation type="journal article" date="2020" name="Nature">
        <title>Six reference-quality genomes reveal evolution of bat adaptations.</title>
        <authorList>
            <person name="Jebb D."/>
            <person name="Huang Z."/>
            <person name="Pippel M."/>
            <person name="Hughes G.M."/>
            <person name="Lavrichenko K."/>
            <person name="Devanna P."/>
            <person name="Winkler S."/>
            <person name="Jermiin L.S."/>
            <person name="Skirmuntt E.C."/>
            <person name="Katzourakis A."/>
            <person name="Burkitt-Gray L."/>
            <person name="Ray D.A."/>
            <person name="Sullivan K.A.M."/>
            <person name="Roscito J.G."/>
            <person name="Kirilenko B.M."/>
            <person name="Davalos L.M."/>
            <person name="Corthals A.P."/>
            <person name="Power M.L."/>
            <person name="Jones G."/>
            <person name="Ransome R.D."/>
            <person name="Dechmann D.K.N."/>
            <person name="Locatelli A.G."/>
            <person name="Puechmaille S.J."/>
            <person name="Fedrigo O."/>
            <person name="Jarvis E.D."/>
            <person name="Hiller M."/>
            <person name="Vernes S.C."/>
            <person name="Myers E.W."/>
            <person name="Teeling E.C."/>
        </authorList>
    </citation>
    <scope>NUCLEOTIDE SEQUENCE [LARGE SCALE GENOMIC DNA]</scope>
    <source>
        <strain evidence="2">MPipKuh1</strain>
        <tissue evidence="2">Flight muscle</tissue>
    </source>
</reference>
<feature type="compositionally biased region" description="Basic and acidic residues" evidence="1">
    <location>
        <begin position="123"/>
        <end position="140"/>
    </location>
</feature>
<feature type="compositionally biased region" description="Gly residues" evidence="1">
    <location>
        <begin position="108"/>
        <end position="121"/>
    </location>
</feature>
<evidence type="ECO:0000313" key="2">
    <source>
        <dbReference type="EMBL" id="KAF6363139.1"/>
    </source>
</evidence>
<gene>
    <name evidence="2" type="ORF">mPipKuh1_010136</name>
</gene>
<dbReference type="AlphaFoldDB" id="A0A7J7YMV0"/>
<evidence type="ECO:0000256" key="1">
    <source>
        <dbReference type="SAM" id="MobiDB-lite"/>
    </source>
</evidence>
<protein>
    <submittedName>
        <fullName evidence="2">Uncharacterized protein</fullName>
    </submittedName>
</protein>
<sequence>MFLISVSINSLQRLSQWSKSHDKSKITQNSYEFKGITSCVLLQFQSNQELYNYVCSILTCSRGCQFLAYWREHRCQRVARLLPAVPVHTCSLREVVLGESTSSLPSIGEGGCESGRPGSTGTGKERAGDGERVRMRENTRQADMQRAGKKA</sequence>
<name>A0A7J7YMV0_PIPKU</name>
<feature type="region of interest" description="Disordered" evidence="1">
    <location>
        <begin position="101"/>
        <end position="151"/>
    </location>
</feature>
<accession>A0A7J7YMV0</accession>
<organism evidence="2 3">
    <name type="scientific">Pipistrellus kuhlii</name>
    <name type="common">Kuhl's pipistrelle</name>
    <dbReference type="NCBI Taxonomy" id="59472"/>
    <lineage>
        <taxon>Eukaryota</taxon>
        <taxon>Metazoa</taxon>
        <taxon>Chordata</taxon>
        <taxon>Craniata</taxon>
        <taxon>Vertebrata</taxon>
        <taxon>Euteleostomi</taxon>
        <taxon>Mammalia</taxon>
        <taxon>Eutheria</taxon>
        <taxon>Laurasiatheria</taxon>
        <taxon>Chiroptera</taxon>
        <taxon>Yangochiroptera</taxon>
        <taxon>Vespertilionidae</taxon>
        <taxon>Pipistrellus</taxon>
    </lineage>
</organism>
<evidence type="ECO:0000313" key="3">
    <source>
        <dbReference type="Proteomes" id="UP000558488"/>
    </source>
</evidence>